<dbReference type="EMBL" id="UZAG01021458">
    <property type="protein sequence ID" value="VDO50520.1"/>
    <property type="molecule type" value="Genomic_DNA"/>
</dbReference>
<keyword evidence="3" id="KW-1185">Reference proteome</keyword>
<proteinExistence type="predicted"/>
<sequence length="283" mass="32868">MYRYKNTLRNVLSKRDIEHIIYGARHQGIKRDISFIIYQWRQLVFGFHQKQPSVENALEEQYAEHLTPNDSDILASSTVEAKVAKMRMNQEIELETGTPMVMFDLKTTLIRISSYIITSDSLTNEDKKSLLSFVYQVILYAGIVRTAIVAALHMPLSQLGRTESLKLSNEVFTLAVKNVINRLFSRHLKAENILLEDGDEVDFEKALHYTCADLSRLTAQLWHECGIYKCDQDYCISRATFMEIYKLLTNNDELSLKFLPYAHIEKWVDAVLRWISCKNFIEV</sequence>
<organism evidence="4">
    <name type="scientific">Brugia timori</name>
    <dbReference type="NCBI Taxonomy" id="42155"/>
    <lineage>
        <taxon>Eukaryota</taxon>
        <taxon>Metazoa</taxon>
        <taxon>Ecdysozoa</taxon>
        <taxon>Nematoda</taxon>
        <taxon>Chromadorea</taxon>
        <taxon>Rhabditida</taxon>
        <taxon>Spirurina</taxon>
        <taxon>Spiruromorpha</taxon>
        <taxon>Filarioidea</taxon>
        <taxon>Onchocercidae</taxon>
        <taxon>Brugia</taxon>
    </lineage>
</organism>
<evidence type="ECO:0000313" key="4">
    <source>
        <dbReference type="WBParaSite" id="BTMF_0001669601-mRNA-1"/>
    </source>
</evidence>
<protein>
    <submittedName>
        <fullName evidence="4">Bestrophin homolog</fullName>
    </submittedName>
</protein>
<dbReference type="Proteomes" id="UP000280834">
    <property type="component" value="Unassembled WGS sequence"/>
</dbReference>
<gene>
    <name evidence="2" type="ORF">BTMF_LOCUS14669</name>
</gene>
<reference evidence="2 3" key="2">
    <citation type="submission" date="2018-11" db="EMBL/GenBank/DDBJ databases">
        <authorList>
            <consortium name="Pathogen Informatics"/>
        </authorList>
    </citation>
    <scope>NUCLEOTIDE SEQUENCE [LARGE SCALE GENOMIC DNA]</scope>
</reference>
<keyword evidence="1" id="KW-0472">Membrane</keyword>
<evidence type="ECO:0000313" key="2">
    <source>
        <dbReference type="EMBL" id="VDO50520.1"/>
    </source>
</evidence>
<keyword evidence="1" id="KW-1133">Transmembrane helix</keyword>
<reference evidence="4" key="1">
    <citation type="submission" date="2017-02" db="UniProtKB">
        <authorList>
            <consortium name="WormBaseParasite"/>
        </authorList>
    </citation>
    <scope>IDENTIFICATION</scope>
</reference>
<accession>A0A0R3R9I3</accession>
<keyword evidence="1" id="KW-0812">Transmembrane</keyword>
<dbReference type="WBParaSite" id="BTMF_0001669601-mRNA-1">
    <property type="protein sequence ID" value="BTMF_0001669601-mRNA-1"/>
    <property type="gene ID" value="BTMF_0001669601"/>
</dbReference>
<name>A0A0R3R9I3_9BILA</name>
<evidence type="ECO:0000256" key="1">
    <source>
        <dbReference type="SAM" id="Phobius"/>
    </source>
</evidence>
<dbReference type="AlphaFoldDB" id="A0A0R3R9I3"/>
<feature type="transmembrane region" description="Helical" evidence="1">
    <location>
        <begin position="137"/>
        <end position="156"/>
    </location>
</feature>
<evidence type="ECO:0000313" key="3">
    <source>
        <dbReference type="Proteomes" id="UP000280834"/>
    </source>
</evidence>
<dbReference type="STRING" id="42155.A0A0R3R9I3"/>